<dbReference type="InterPro" id="IPR003597">
    <property type="entry name" value="Ig_C1-set"/>
</dbReference>
<accession>A0A3Q0G7R7</accession>
<dbReference type="GeneID" id="102388506"/>
<dbReference type="STRING" id="38654.A0A3Q0G7R7"/>
<sequence length="148" mass="16211">PGPSSLVKLLVHASLEHNSCCALGPRHLRLPLRQGGGLAVPEHLVGPATSLGSPKVQVYTRNPPGSKEPNFLNCYVEGFHPPVIDIQLLKNGKEMEGVVVSDLSFSNDWTFQRLVYAKFTPSPSDIYSCRVTHVSLAQPKDVKWDPDN</sequence>
<name>A0A3Q0G7R7_ALLSI</name>
<keyword evidence="4" id="KW-0490">MHC I</keyword>
<keyword evidence="7" id="KW-0393">Immunoglobulin domain</keyword>
<dbReference type="CTD" id="567"/>
<evidence type="ECO:0000313" key="10">
    <source>
        <dbReference type="RefSeq" id="XP_025055689.1"/>
    </source>
</evidence>
<dbReference type="GO" id="GO:0005576">
    <property type="term" value="C:extracellular region"/>
    <property type="evidence" value="ECO:0007669"/>
    <property type="project" value="UniProtKB-SubCell"/>
</dbReference>
<evidence type="ECO:0000256" key="2">
    <source>
        <dbReference type="ARBA" id="ARBA00009564"/>
    </source>
</evidence>
<proteinExistence type="inferred from homology"/>
<evidence type="ECO:0000256" key="1">
    <source>
        <dbReference type="ARBA" id="ARBA00004613"/>
    </source>
</evidence>
<dbReference type="Proteomes" id="UP000189705">
    <property type="component" value="Unplaced"/>
</dbReference>
<evidence type="ECO:0000256" key="3">
    <source>
        <dbReference type="ARBA" id="ARBA00018767"/>
    </source>
</evidence>
<reference evidence="10" key="1">
    <citation type="submission" date="2025-08" db="UniProtKB">
        <authorList>
            <consortium name="RefSeq"/>
        </authorList>
    </citation>
    <scope>IDENTIFICATION</scope>
</reference>
<dbReference type="RefSeq" id="XP_025055689.1">
    <property type="nucleotide sequence ID" value="XM_025199904.1"/>
</dbReference>
<evidence type="ECO:0000256" key="7">
    <source>
        <dbReference type="ARBA" id="ARBA00023319"/>
    </source>
</evidence>
<dbReference type="InterPro" id="IPR013783">
    <property type="entry name" value="Ig-like_fold"/>
</dbReference>
<evidence type="ECO:0000256" key="4">
    <source>
        <dbReference type="ARBA" id="ARBA00022451"/>
    </source>
</evidence>
<feature type="domain" description="Ig-like" evidence="8">
    <location>
        <begin position="54"/>
        <end position="143"/>
    </location>
</feature>
<dbReference type="PROSITE" id="PS50835">
    <property type="entry name" value="IG_LIKE"/>
    <property type="match status" value="1"/>
</dbReference>
<dbReference type="PANTHER" id="PTHR19944">
    <property type="entry name" value="MHC CLASS II-RELATED"/>
    <property type="match status" value="1"/>
</dbReference>
<feature type="non-terminal residue" evidence="10">
    <location>
        <position position="1"/>
    </location>
</feature>
<dbReference type="InterPro" id="IPR050160">
    <property type="entry name" value="MHC/Immunoglobulin"/>
</dbReference>
<dbReference type="InterPro" id="IPR003006">
    <property type="entry name" value="Ig/MHC_CS"/>
</dbReference>
<dbReference type="SMART" id="SM00407">
    <property type="entry name" value="IGc1"/>
    <property type="match status" value="1"/>
</dbReference>
<gene>
    <name evidence="10" type="primary">B2M</name>
</gene>
<dbReference type="GO" id="GO:0002474">
    <property type="term" value="P:antigen processing and presentation of peptide antigen via MHC class I"/>
    <property type="evidence" value="ECO:0007669"/>
    <property type="project" value="UniProtKB-KW"/>
</dbReference>
<keyword evidence="9" id="KW-1185">Reference proteome</keyword>
<dbReference type="PANTHER" id="PTHR19944:SF62">
    <property type="entry name" value="BETA-2-MICROGLOBULIN"/>
    <property type="match status" value="1"/>
</dbReference>
<evidence type="ECO:0000259" key="8">
    <source>
        <dbReference type="PROSITE" id="PS50835"/>
    </source>
</evidence>
<dbReference type="InterPro" id="IPR036179">
    <property type="entry name" value="Ig-like_dom_sf"/>
</dbReference>
<dbReference type="FunFam" id="2.60.40.10:FF:001005">
    <property type="entry name" value="Beta-2-microglobulin"/>
    <property type="match status" value="1"/>
</dbReference>
<dbReference type="InterPro" id="IPR007110">
    <property type="entry name" value="Ig-like_dom"/>
</dbReference>
<dbReference type="GO" id="GO:0042612">
    <property type="term" value="C:MHC class I protein complex"/>
    <property type="evidence" value="ECO:0007669"/>
    <property type="project" value="UniProtKB-KW"/>
</dbReference>
<keyword evidence="6" id="KW-0391">Immunity</keyword>
<dbReference type="InParanoid" id="A0A3Q0G7R7"/>
<evidence type="ECO:0000256" key="6">
    <source>
        <dbReference type="ARBA" id="ARBA00022859"/>
    </source>
</evidence>
<organism evidence="9 10">
    <name type="scientific">Alligator sinensis</name>
    <name type="common">Chinese alligator</name>
    <dbReference type="NCBI Taxonomy" id="38654"/>
    <lineage>
        <taxon>Eukaryota</taxon>
        <taxon>Metazoa</taxon>
        <taxon>Chordata</taxon>
        <taxon>Craniata</taxon>
        <taxon>Vertebrata</taxon>
        <taxon>Euteleostomi</taxon>
        <taxon>Archelosauria</taxon>
        <taxon>Archosauria</taxon>
        <taxon>Crocodylia</taxon>
        <taxon>Alligatoridae</taxon>
        <taxon>Alligatorinae</taxon>
        <taxon>Alligator</taxon>
    </lineage>
</organism>
<evidence type="ECO:0000313" key="9">
    <source>
        <dbReference type="Proteomes" id="UP000189705"/>
    </source>
</evidence>
<dbReference type="PROSITE" id="PS00290">
    <property type="entry name" value="IG_MHC"/>
    <property type="match status" value="1"/>
</dbReference>
<evidence type="ECO:0000256" key="5">
    <source>
        <dbReference type="ARBA" id="ARBA00022525"/>
    </source>
</evidence>
<dbReference type="SUPFAM" id="SSF48726">
    <property type="entry name" value="Immunoglobulin"/>
    <property type="match status" value="1"/>
</dbReference>
<comment type="similarity">
    <text evidence="2">Belongs to the beta-2-microglobulin family.</text>
</comment>
<dbReference type="KEGG" id="asn:102388506"/>
<dbReference type="Pfam" id="PF07654">
    <property type="entry name" value="C1-set"/>
    <property type="match status" value="1"/>
</dbReference>
<dbReference type="GO" id="GO:0010038">
    <property type="term" value="P:response to metal ion"/>
    <property type="evidence" value="ECO:0007669"/>
    <property type="project" value="UniProtKB-ARBA"/>
</dbReference>
<comment type="subcellular location">
    <subcellularLocation>
        <location evidence="1">Secreted</location>
    </subcellularLocation>
</comment>
<dbReference type="Gene3D" id="2.60.40.10">
    <property type="entry name" value="Immunoglobulins"/>
    <property type="match status" value="1"/>
</dbReference>
<protein>
    <recommendedName>
        <fullName evidence="3">Beta-2-microglobulin</fullName>
    </recommendedName>
</protein>
<dbReference type="FunCoup" id="A0A3Q0G7R7">
    <property type="interactions" value="507"/>
</dbReference>
<dbReference type="AlphaFoldDB" id="A0A3Q0G7R7"/>
<keyword evidence="5" id="KW-0964">Secreted</keyword>